<keyword evidence="3" id="KW-1133">Transmembrane helix</keyword>
<dbReference type="CDD" id="cd11058">
    <property type="entry name" value="CYP60B-like"/>
    <property type="match status" value="1"/>
</dbReference>
<dbReference type="InterPro" id="IPR002401">
    <property type="entry name" value="Cyt_P450_E_grp-I"/>
</dbReference>
<keyword evidence="5" id="KW-1185">Reference proteome</keyword>
<comment type="cofactor">
    <cofactor evidence="2">
        <name>heme</name>
        <dbReference type="ChEBI" id="CHEBI:30413"/>
    </cofactor>
</comment>
<evidence type="ECO:0000313" key="5">
    <source>
        <dbReference type="Proteomes" id="UP000240883"/>
    </source>
</evidence>
<dbReference type="GO" id="GO:0020037">
    <property type="term" value="F:heme binding"/>
    <property type="evidence" value="ECO:0007669"/>
    <property type="project" value="InterPro"/>
</dbReference>
<keyword evidence="3" id="KW-0812">Transmembrane</keyword>
<evidence type="ECO:0000256" key="3">
    <source>
        <dbReference type="SAM" id="Phobius"/>
    </source>
</evidence>
<feature type="binding site" description="axial binding residue" evidence="2">
    <location>
        <position position="458"/>
    </location>
    <ligand>
        <name>heme</name>
        <dbReference type="ChEBI" id="CHEBI:30413"/>
    </ligand>
    <ligandPart>
        <name>Fe</name>
        <dbReference type="ChEBI" id="CHEBI:18248"/>
    </ligandPart>
</feature>
<evidence type="ECO:0000256" key="2">
    <source>
        <dbReference type="PIRSR" id="PIRSR602401-1"/>
    </source>
</evidence>
<organism evidence="4 5">
    <name type="scientific">Corynespora cassiicola Philippines</name>
    <dbReference type="NCBI Taxonomy" id="1448308"/>
    <lineage>
        <taxon>Eukaryota</taxon>
        <taxon>Fungi</taxon>
        <taxon>Dikarya</taxon>
        <taxon>Ascomycota</taxon>
        <taxon>Pezizomycotina</taxon>
        <taxon>Dothideomycetes</taxon>
        <taxon>Pleosporomycetidae</taxon>
        <taxon>Pleosporales</taxon>
        <taxon>Corynesporascaceae</taxon>
        <taxon>Corynespora</taxon>
    </lineage>
</organism>
<sequence>MDRWMHELERQLYGHSLLTRVVFYGTAIGVTCLTLILLYGLYNVFLHPLRQYPGPTLWNAYRVPYIISFHRGEIHRKMKEMHDKYGPIVRIAPNELSYADSAAWKDIYGNRPGHKIFERNPLWFKKLNPGDPQSIMGPDEEAHARFRRAFTQSFSEKSLRDQSPVVQSYVDLFINQLKAPVSGRKWKEKTVDLAQWLNFLTFDISGDLSFGESFDCLKNGKAHPWVELTQDFGKGVGLLATVNQYPPADKLLRFILPKKIMQKQIDHRDMSAAKVRKRMALNTDRPDFITPAKKHSDQKGALTEAEWDLNMAIFVFAGSETTASALVAITRELVQNRGALHRLTQEIRGAFENESQINHDSTGNMEYLNAVINEGLRLCPPVVIGVPRITPKDGETVCGKWVPGNTYVSYNQFAANRQPHNFHSPNSFIPERFLSTSSKTTPDNFSSLQPFGVGRQSCIGMKLAYIEMRLILARLLFAFDLKLEDEKDRWDWGSQETYLFWEKRPLRVTLRPGER</sequence>
<proteinExistence type="inferred from homology"/>
<gene>
    <name evidence="4" type="ORF">BS50DRAFT_240626</name>
</gene>
<dbReference type="GO" id="GO:0005506">
    <property type="term" value="F:iron ion binding"/>
    <property type="evidence" value="ECO:0007669"/>
    <property type="project" value="InterPro"/>
</dbReference>
<accession>A0A2T2P2T8</accession>
<dbReference type="PANTHER" id="PTHR24305">
    <property type="entry name" value="CYTOCHROME P450"/>
    <property type="match status" value="1"/>
</dbReference>
<reference evidence="4 5" key="1">
    <citation type="journal article" date="2018" name="Front. Microbiol.">
        <title>Genome-Wide Analysis of Corynespora cassiicola Leaf Fall Disease Putative Effectors.</title>
        <authorList>
            <person name="Lopez D."/>
            <person name="Ribeiro S."/>
            <person name="Label P."/>
            <person name="Fumanal B."/>
            <person name="Venisse J.S."/>
            <person name="Kohler A."/>
            <person name="de Oliveira R.R."/>
            <person name="Labutti K."/>
            <person name="Lipzen A."/>
            <person name="Lail K."/>
            <person name="Bauer D."/>
            <person name="Ohm R.A."/>
            <person name="Barry K.W."/>
            <person name="Spatafora J."/>
            <person name="Grigoriev I.V."/>
            <person name="Martin F.M."/>
            <person name="Pujade-Renaud V."/>
        </authorList>
    </citation>
    <scope>NUCLEOTIDE SEQUENCE [LARGE SCALE GENOMIC DNA]</scope>
    <source>
        <strain evidence="4 5">Philippines</strain>
    </source>
</reference>
<keyword evidence="2" id="KW-0349">Heme</keyword>
<evidence type="ECO:0000313" key="4">
    <source>
        <dbReference type="EMBL" id="PSN71985.1"/>
    </source>
</evidence>
<dbReference type="EMBL" id="KZ678130">
    <property type="protein sequence ID" value="PSN71985.1"/>
    <property type="molecule type" value="Genomic_DNA"/>
</dbReference>
<keyword evidence="4" id="KW-0560">Oxidoreductase</keyword>
<keyword evidence="2" id="KW-0479">Metal-binding</keyword>
<dbReference type="Proteomes" id="UP000240883">
    <property type="component" value="Unassembled WGS sequence"/>
</dbReference>
<feature type="transmembrane region" description="Helical" evidence="3">
    <location>
        <begin position="21"/>
        <end position="42"/>
    </location>
</feature>
<dbReference type="InterPro" id="IPR001128">
    <property type="entry name" value="Cyt_P450"/>
</dbReference>
<dbReference type="PANTHER" id="PTHR24305:SF166">
    <property type="entry name" value="CYTOCHROME P450 12A4, MITOCHONDRIAL-RELATED"/>
    <property type="match status" value="1"/>
</dbReference>
<protein>
    <submittedName>
        <fullName evidence="4">Benzoate 4-monooxygenase cytochrome P450</fullName>
    </submittedName>
</protein>
<dbReference type="PRINTS" id="PR00385">
    <property type="entry name" value="P450"/>
</dbReference>
<keyword evidence="4" id="KW-0503">Monooxygenase</keyword>
<keyword evidence="2" id="KW-0408">Iron</keyword>
<dbReference type="SUPFAM" id="SSF48264">
    <property type="entry name" value="Cytochrome P450"/>
    <property type="match status" value="1"/>
</dbReference>
<dbReference type="Pfam" id="PF00067">
    <property type="entry name" value="p450"/>
    <property type="match status" value="1"/>
</dbReference>
<evidence type="ECO:0000256" key="1">
    <source>
        <dbReference type="ARBA" id="ARBA00010617"/>
    </source>
</evidence>
<keyword evidence="3" id="KW-0472">Membrane</keyword>
<dbReference type="InterPro" id="IPR036396">
    <property type="entry name" value="Cyt_P450_sf"/>
</dbReference>
<dbReference type="AlphaFoldDB" id="A0A2T2P2T8"/>
<dbReference type="GO" id="GO:0004497">
    <property type="term" value="F:monooxygenase activity"/>
    <property type="evidence" value="ECO:0007669"/>
    <property type="project" value="UniProtKB-KW"/>
</dbReference>
<dbReference type="Gene3D" id="1.10.630.10">
    <property type="entry name" value="Cytochrome P450"/>
    <property type="match status" value="1"/>
</dbReference>
<dbReference type="PRINTS" id="PR00463">
    <property type="entry name" value="EP450I"/>
</dbReference>
<name>A0A2T2P2T8_CORCC</name>
<comment type="similarity">
    <text evidence="1">Belongs to the cytochrome P450 family.</text>
</comment>
<dbReference type="InterPro" id="IPR050121">
    <property type="entry name" value="Cytochrome_P450_monoxygenase"/>
</dbReference>
<dbReference type="OrthoDB" id="1470350at2759"/>
<dbReference type="FunFam" id="1.10.630.10:FF:000129">
    <property type="entry name" value="Benzoate 4-monooxygenase cytochrome P450"/>
    <property type="match status" value="1"/>
</dbReference>
<dbReference type="GO" id="GO:0016705">
    <property type="term" value="F:oxidoreductase activity, acting on paired donors, with incorporation or reduction of molecular oxygen"/>
    <property type="evidence" value="ECO:0007669"/>
    <property type="project" value="InterPro"/>
</dbReference>
<dbReference type="STRING" id="1448308.A0A2T2P2T8"/>